<accession>A0AA40FKH4</accession>
<dbReference type="Proteomes" id="UP001177670">
    <property type="component" value="Unassembled WGS sequence"/>
</dbReference>
<organism evidence="2 3">
    <name type="scientific">Melipona bicolor</name>
    <dbReference type="NCBI Taxonomy" id="60889"/>
    <lineage>
        <taxon>Eukaryota</taxon>
        <taxon>Metazoa</taxon>
        <taxon>Ecdysozoa</taxon>
        <taxon>Arthropoda</taxon>
        <taxon>Hexapoda</taxon>
        <taxon>Insecta</taxon>
        <taxon>Pterygota</taxon>
        <taxon>Neoptera</taxon>
        <taxon>Endopterygota</taxon>
        <taxon>Hymenoptera</taxon>
        <taxon>Apocrita</taxon>
        <taxon>Aculeata</taxon>
        <taxon>Apoidea</taxon>
        <taxon>Anthophila</taxon>
        <taxon>Apidae</taxon>
        <taxon>Melipona</taxon>
    </lineage>
</organism>
<proteinExistence type="predicted"/>
<protein>
    <submittedName>
        <fullName evidence="2">Uncharacterized protein</fullName>
    </submittedName>
</protein>
<comment type="caution">
    <text evidence="2">The sequence shown here is derived from an EMBL/GenBank/DDBJ whole genome shotgun (WGS) entry which is preliminary data.</text>
</comment>
<keyword evidence="3" id="KW-1185">Reference proteome</keyword>
<feature type="region of interest" description="Disordered" evidence="1">
    <location>
        <begin position="100"/>
        <end position="132"/>
    </location>
</feature>
<gene>
    <name evidence="2" type="ORF">K0M31_012180</name>
</gene>
<name>A0AA40FKH4_9HYME</name>
<evidence type="ECO:0000256" key="1">
    <source>
        <dbReference type="SAM" id="MobiDB-lite"/>
    </source>
</evidence>
<evidence type="ECO:0000313" key="3">
    <source>
        <dbReference type="Proteomes" id="UP001177670"/>
    </source>
</evidence>
<dbReference type="AlphaFoldDB" id="A0AA40FKH4"/>
<evidence type="ECO:0000313" key="2">
    <source>
        <dbReference type="EMBL" id="KAK1120574.1"/>
    </source>
</evidence>
<sequence>MASPPFFVSASTRRQSWLLVDSDGSGSDEYETFRQEGNQCDVYGGAAREQQHSRLHIQRRFDNRGGRYEKSGVESSGRNTTATFDIARGCRVELLQHSSSISRRHVRTPGQDEKPDIEFPAVNRQLAGTSGS</sequence>
<reference evidence="2" key="1">
    <citation type="submission" date="2021-10" db="EMBL/GenBank/DDBJ databases">
        <title>Melipona bicolor Genome sequencing and assembly.</title>
        <authorList>
            <person name="Araujo N.S."/>
            <person name="Arias M.C."/>
        </authorList>
    </citation>
    <scope>NUCLEOTIDE SEQUENCE</scope>
    <source>
        <strain evidence="2">USP_2M_L1-L4_2017</strain>
        <tissue evidence="2">Whole body</tissue>
    </source>
</reference>
<dbReference type="EMBL" id="JAHYIQ010000030">
    <property type="protein sequence ID" value="KAK1120574.1"/>
    <property type="molecule type" value="Genomic_DNA"/>
</dbReference>